<feature type="transmembrane region" description="Helical" evidence="1">
    <location>
        <begin position="36"/>
        <end position="54"/>
    </location>
</feature>
<reference evidence="2 3" key="1">
    <citation type="submission" date="2019-11" db="EMBL/GenBank/DDBJ databases">
        <title>Paenibacillus monticola sp. nov., a novel PGPR strain isolated from mountain sample in China.</title>
        <authorList>
            <person name="Zhao Q."/>
            <person name="Li H.-P."/>
            <person name="Zhang J.-L."/>
        </authorList>
    </citation>
    <scope>NUCLEOTIDE SEQUENCE [LARGE SCALE GENOMIC DNA]</scope>
    <source>
        <strain evidence="2 3">LC-T2</strain>
    </source>
</reference>
<dbReference type="AlphaFoldDB" id="A0A7X2H379"/>
<name>A0A7X2H379_9BACL</name>
<sequence length="70" mass="8141">MRKRNYVLPYIGLAIMITGQIIQIKSEFVKMGMLHFGRTMTIVGICIMIVGLVIREIQKYRLKHGNDMEE</sequence>
<dbReference type="RefSeq" id="WP_154117609.1">
    <property type="nucleotide sequence ID" value="NZ_WJXB01000002.1"/>
</dbReference>
<keyword evidence="3" id="KW-1185">Reference proteome</keyword>
<evidence type="ECO:0000313" key="2">
    <source>
        <dbReference type="EMBL" id="MRN52603.1"/>
    </source>
</evidence>
<dbReference type="EMBL" id="WJXB01000002">
    <property type="protein sequence ID" value="MRN52603.1"/>
    <property type="molecule type" value="Genomic_DNA"/>
</dbReference>
<evidence type="ECO:0000256" key="1">
    <source>
        <dbReference type="SAM" id="Phobius"/>
    </source>
</evidence>
<dbReference type="Proteomes" id="UP000463051">
    <property type="component" value="Unassembled WGS sequence"/>
</dbReference>
<proteinExistence type="predicted"/>
<gene>
    <name evidence="2" type="ORF">GJB61_06285</name>
</gene>
<keyword evidence="1" id="KW-1133">Transmembrane helix</keyword>
<comment type="caution">
    <text evidence="2">The sequence shown here is derived from an EMBL/GenBank/DDBJ whole genome shotgun (WGS) entry which is preliminary data.</text>
</comment>
<accession>A0A7X2H379</accession>
<evidence type="ECO:0000313" key="3">
    <source>
        <dbReference type="Proteomes" id="UP000463051"/>
    </source>
</evidence>
<protein>
    <submittedName>
        <fullName evidence="2">Uncharacterized protein</fullName>
    </submittedName>
</protein>
<organism evidence="2 3">
    <name type="scientific">Paenibacillus monticola</name>
    <dbReference type="NCBI Taxonomy" id="2666075"/>
    <lineage>
        <taxon>Bacteria</taxon>
        <taxon>Bacillati</taxon>
        <taxon>Bacillota</taxon>
        <taxon>Bacilli</taxon>
        <taxon>Bacillales</taxon>
        <taxon>Paenibacillaceae</taxon>
        <taxon>Paenibacillus</taxon>
    </lineage>
</organism>
<keyword evidence="1" id="KW-0472">Membrane</keyword>
<keyword evidence="1" id="KW-0812">Transmembrane</keyword>
<feature type="transmembrane region" description="Helical" evidence="1">
    <location>
        <begin position="7"/>
        <end position="24"/>
    </location>
</feature>